<protein>
    <submittedName>
        <fullName evidence="1">Uncharacterized protein</fullName>
    </submittedName>
</protein>
<reference evidence="1 2" key="1">
    <citation type="submission" date="2017-03" db="EMBL/GenBank/DDBJ databases">
        <title>Salmonella serotype comparative study.</title>
        <authorList>
            <person name="Liao J."/>
        </authorList>
    </citation>
    <scope>NUCLEOTIDE SEQUENCE [LARGE SCALE GENOMIC DNA]</scope>
    <source>
        <strain evidence="1 2">NY_FSL S10-1448</strain>
    </source>
</reference>
<evidence type="ECO:0000313" key="1">
    <source>
        <dbReference type="EMBL" id="OSD72678.1"/>
    </source>
</evidence>
<proteinExistence type="predicted"/>
<dbReference type="AlphaFoldDB" id="A0A974KIE9"/>
<gene>
    <name evidence="1" type="ORF">R537_09645</name>
</gene>
<dbReference type="EMBL" id="NBPI01000005">
    <property type="protein sequence ID" value="OSD72678.1"/>
    <property type="molecule type" value="Genomic_DNA"/>
</dbReference>
<organism evidence="1 2">
    <name type="scientific">Salmonella enterica subsp. enterica serovar Rough O:d:1,7</name>
    <dbReference type="NCBI Taxonomy" id="1974323"/>
    <lineage>
        <taxon>Bacteria</taxon>
        <taxon>Pseudomonadati</taxon>
        <taxon>Pseudomonadota</taxon>
        <taxon>Gammaproteobacteria</taxon>
        <taxon>Enterobacterales</taxon>
        <taxon>Enterobacteriaceae</taxon>
        <taxon>Salmonella</taxon>
    </lineage>
</organism>
<evidence type="ECO:0000313" key="2">
    <source>
        <dbReference type="Proteomes" id="UP000868515"/>
    </source>
</evidence>
<name>A0A974KIE9_SALET</name>
<accession>A0A974KIE9</accession>
<dbReference type="Proteomes" id="UP000868515">
    <property type="component" value="Unassembled WGS sequence"/>
</dbReference>
<comment type="caution">
    <text evidence="1">The sequence shown here is derived from an EMBL/GenBank/DDBJ whole genome shotgun (WGS) entry which is preliminary data.</text>
</comment>
<sequence length="64" mass="6890">MSSCCYCCGGVVTQAYGQPDNPVSHWKKMKNPAILTAAPFRGLPQPEAHYRSGLTTKPVRNGPA</sequence>